<proteinExistence type="predicted"/>
<dbReference type="RefSeq" id="WP_408330553.1">
    <property type="nucleotide sequence ID" value="NZ_JAQQFH010000015.1"/>
</dbReference>
<organism evidence="1 2">
    <name type="scientific">Paraburkholderia agricolaris</name>
    <dbReference type="NCBI Taxonomy" id="2152888"/>
    <lineage>
        <taxon>Bacteria</taxon>
        <taxon>Pseudomonadati</taxon>
        <taxon>Pseudomonadota</taxon>
        <taxon>Betaproteobacteria</taxon>
        <taxon>Burkholderiales</taxon>
        <taxon>Burkholderiaceae</taxon>
        <taxon>Paraburkholderia</taxon>
    </lineage>
</organism>
<sequence length="64" mass="7402">MTEPIDQRDPDSLKLRRVYYQTDIPSFGEGVVTDHDLETGIVTVMDDENQSFWRGMEDLVEVIV</sequence>
<keyword evidence="2" id="KW-1185">Reference proteome</keyword>
<evidence type="ECO:0000313" key="1">
    <source>
        <dbReference type="EMBL" id="MFL9886795.1"/>
    </source>
</evidence>
<name>A0ABW8ZVF4_9BURK</name>
<protein>
    <submittedName>
        <fullName evidence="1">Uncharacterized protein</fullName>
    </submittedName>
</protein>
<gene>
    <name evidence="1" type="ORF">PQR66_27400</name>
</gene>
<evidence type="ECO:0000313" key="2">
    <source>
        <dbReference type="Proteomes" id="UP001629249"/>
    </source>
</evidence>
<accession>A0ABW8ZVF4</accession>
<reference evidence="1 2" key="1">
    <citation type="journal article" date="2024" name="Chem. Sci.">
        <title>Discovery of megapolipeptins by genome mining of a Burkholderiales bacteria collection.</title>
        <authorList>
            <person name="Paulo B.S."/>
            <person name="Recchia M.J.J."/>
            <person name="Lee S."/>
            <person name="Fergusson C.H."/>
            <person name="Romanowski S.B."/>
            <person name="Hernandez A."/>
            <person name="Krull N."/>
            <person name="Liu D.Y."/>
            <person name="Cavanagh H."/>
            <person name="Bos A."/>
            <person name="Gray C.A."/>
            <person name="Murphy B.T."/>
            <person name="Linington R.G."/>
            <person name="Eustaquio A.S."/>
        </authorList>
    </citation>
    <scope>NUCLEOTIDE SEQUENCE [LARGE SCALE GENOMIC DNA]</scope>
    <source>
        <strain evidence="1 2">RL16-012-BIC-B</strain>
    </source>
</reference>
<comment type="caution">
    <text evidence="1">The sequence shown here is derived from an EMBL/GenBank/DDBJ whole genome shotgun (WGS) entry which is preliminary data.</text>
</comment>
<dbReference type="Proteomes" id="UP001629249">
    <property type="component" value="Unassembled WGS sequence"/>
</dbReference>
<dbReference type="EMBL" id="JAQQFN010000023">
    <property type="protein sequence ID" value="MFL9886795.1"/>
    <property type="molecule type" value="Genomic_DNA"/>
</dbReference>